<feature type="compositionally biased region" description="Basic and acidic residues" evidence="1">
    <location>
        <begin position="202"/>
        <end position="213"/>
    </location>
</feature>
<dbReference type="GO" id="GO:0005840">
    <property type="term" value="C:ribosome"/>
    <property type="evidence" value="ECO:0007669"/>
    <property type="project" value="UniProtKB-KW"/>
</dbReference>
<organism evidence="5 11">
    <name type="scientific">Wallemia mellicola</name>
    <dbReference type="NCBI Taxonomy" id="1708541"/>
    <lineage>
        <taxon>Eukaryota</taxon>
        <taxon>Fungi</taxon>
        <taxon>Dikarya</taxon>
        <taxon>Basidiomycota</taxon>
        <taxon>Wallemiomycotina</taxon>
        <taxon>Wallemiomycetes</taxon>
        <taxon>Wallemiales</taxon>
        <taxon>Wallemiaceae</taxon>
        <taxon>Wallemia</taxon>
    </lineage>
</organism>
<dbReference type="EMBL" id="SPRH01000053">
    <property type="protein sequence ID" value="TIB97078.1"/>
    <property type="molecule type" value="Genomic_DNA"/>
</dbReference>
<name>A0A4T0S653_9BASI</name>
<evidence type="ECO:0000313" key="6">
    <source>
        <dbReference type="EMBL" id="TIC66970.1"/>
    </source>
</evidence>
<dbReference type="EMBL" id="SPRX01000050">
    <property type="protein sequence ID" value="TIC63300.1"/>
    <property type="molecule type" value="Genomic_DNA"/>
</dbReference>
<feature type="region of interest" description="Disordered" evidence="1">
    <location>
        <begin position="179"/>
        <end position="213"/>
    </location>
</feature>
<dbReference type="Proteomes" id="UP000305647">
    <property type="component" value="Unassembled WGS sequence"/>
</dbReference>
<feature type="compositionally biased region" description="Polar residues" evidence="1">
    <location>
        <begin position="180"/>
        <end position="192"/>
    </location>
</feature>
<dbReference type="AlphaFoldDB" id="A0A4T0S653"/>
<keyword evidence="5" id="KW-0687">Ribonucleoprotein</keyword>
<dbReference type="EMBL" id="SPRW01000014">
    <property type="protein sequence ID" value="TIC66970.1"/>
    <property type="molecule type" value="Genomic_DNA"/>
</dbReference>
<sequence length="213" mass="24195">MKSHSNNKPVSIPIKNSLIDPRSDDLLLIVKDPKKTSVDLLDSNKIKFISEVVDLKQLKGEFKSFESQRNLFSQHKLLVDQRVLHLLPRFIGKHAFNNSNKPIPVDLESKNLKSHLESRINSVCQSIKFSTTEQSHEQQLENLNSCINYFIENIDSLENIKSINIKLSSSDSLPIYINDSLKQSTESPQPAQKKSKSSSNKKSKDQIIGKKKV</sequence>
<dbReference type="Proteomes" id="UP000307169">
    <property type="component" value="Unassembled WGS sequence"/>
</dbReference>
<evidence type="ECO:0000313" key="5">
    <source>
        <dbReference type="EMBL" id="TIC63300.1"/>
    </source>
</evidence>
<dbReference type="Pfam" id="PF00687">
    <property type="entry name" value="Ribosomal_L1"/>
    <property type="match status" value="1"/>
</dbReference>
<comment type="caution">
    <text evidence="5">The sequence shown here is derived from an EMBL/GenBank/DDBJ whole genome shotgun (WGS) entry which is preliminary data.</text>
</comment>
<evidence type="ECO:0000313" key="7">
    <source>
        <dbReference type="Proteomes" id="UP000305647"/>
    </source>
</evidence>
<dbReference type="Proteomes" id="UP000309601">
    <property type="component" value="Unassembled WGS sequence"/>
</dbReference>
<evidence type="ECO:0000313" key="11">
    <source>
        <dbReference type="Proteomes" id="UP000310708"/>
    </source>
</evidence>
<evidence type="ECO:0000313" key="9">
    <source>
        <dbReference type="Proteomes" id="UP000309601"/>
    </source>
</evidence>
<accession>A0A4T0S653</accession>
<dbReference type="EMBL" id="SPRO01000050">
    <property type="protein sequence ID" value="TIC27809.1"/>
    <property type="molecule type" value="Genomic_DNA"/>
</dbReference>
<dbReference type="InterPro" id="IPR028364">
    <property type="entry name" value="Ribosomal_uL1/biogenesis"/>
</dbReference>
<protein>
    <submittedName>
        <fullName evidence="5">Ribosomal protein L1</fullName>
    </submittedName>
</protein>
<dbReference type="Proteomes" id="UP000310708">
    <property type="component" value="Unassembled WGS sequence"/>
</dbReference>
<evidence type="ECO:0000256" key="1">
    <source>
        <dbReference type="SAM" id="MobiDB-lite"/>
    </source>
</evidence>
<keyword evidence="5" id="KW-0689">Ribosomal protein</keyword>
<evidence type="ECO:0000313" key="10">
    <source>
        <dbReference type="Proteomes" id="UP000310685"/>
    </source>
</evidence>
<evidence type="ECO:0000313" key="3">
    <source>
        <dbReference type="EMBL" id="TIB97078.1"/>
    </source>
</evidence>
<dbReference type="Proteomes" id="UP000310685">
    <property type="component" value="Unassembled WGS sequence"/>
</dbReference>
<dbReference type="SUPFAM" id="SSF56808">
    <property type="entry name" value="Ribosomal protein L1"/>
    <property type="match status" value="1"/>
</dbReference>
<evidence type="ECO:0000313" key="4">
    <source>
        <dbReference type="EMBL" id="TIC27809.1"/>
    </source>
</evidence>
<gene>
    <name evidence="5" type="ORF">E3Q01_03425</name>
    <name evidence="6" type="ORF">E3Q02_01651</name>
    <name evidence="4" type="ORF">E3Q10_03529</name>
    <name evidence="3" type="ORF">E3Q17_03564</name>
    <name evidence="2" type="ORF">E3Q22_03590</name>
</gene>
<proteinExistence type="predicted"/>
<dbReference type="InterPro" id="IPR023674">
    <property type="entry name" value="Ribosomal_uL1-like"/>
</dbReference>
<evidence type="ECO:0000313" key="2">
    <source>
        <dbReference type="EMBL" id="TIB76315.1"/>
    </source>
</evidence>
<dbReference type="EMBL" id="SPRC01000048">
    <property type="protein sequence ID" value="TIB76315.1"/>
    <property type="molecule type" value="Genomic_DNA"/>
</dbReference>
<evidence type="ECO:0000313" key="8">
    <source>
        <dbReference type="Proteomes" id="UP000307169"/>
    </source>
</evidence>
<reference evidence="7 8" key="1">
    <citation type="submission" date="2019-03" db="EMBL/GenBank/DDBJ databases">
        <title>Sequencing 25 genomes of Wallemia mellicola.</title>
        <authorList>
            <person name="Gostincar C."/>
        </authorList>
    </citation>
    <scope>NUCLEOTIDE SEQUENCE [LARGE SCALE GENOMIC DNA]</scope>
    <source>
        <strain evidence="3 8">EXF-1262</strain>
        <strain evidence="6 9">EXF-1274</strain>
        <strain evidence="2 10">EXF-6152</strain>
        <strain evidence="5 11">EXF-757</strain>
        <strain evidence="4 7">EXF-8738</strain>
    </source>
</reference>